<dbReference type="InterPro" id="IPR000048">
    <property type="entry name" value="IQ_motif_EF-hand-BS"/>
</dbReference>
<accession>A0A9N9R4R6</accession>
<dbReference type="Proteomes" id="UP001153714">
    <property type="component" value="Chromosome 2"/>
</dbReference>
<gene>
    <name evidence="4" type="ORF">DIATSA_LOCUS7067</name>
</gene>
<dbReference type="Gene3D" id="3.40.30.10">
    <property type="entry name" value="Glutaredoxin"/>
    <property type="match status" value="1"/>
</dbReference>
<feature type="region of interest" description="Disordered" evidence="1">
    <location>
        <begin position="1034"/>
        <end position="1062"/>
    </location>
</feature>
<feature type="compositionally biased region" description="Basic and acidic residues" evidence="1">
    <location>
        <begin position="923"/>
        <end position="938"/>
    </location>
</feature>
<feature type="compositionally biased region" description="Basic and acidic residues" evidence="1">
    <location>
        <begin position="163"/>
        <end position="175"/>
    </location>
</feature>
<dbReference type="OrthoDB" id="42462at2759"/>
<dbReference type="Gene3D" id="2.20.70.10">
    <property type="match status" value="1"/>
</dbReference>
<feature type="domain" description="RIIa" evidence="2">
    <location>
        <begin position="20"/>
        <end position="57"/>
    </location>
</feature>
<feature type="region of interest" description="Disordered" evidence="1">
    <location>
        <begin position="1247"/>
        <end position="1340"/>
    </location>
</feature>
<feature type="compositionally biased region" description="Polar residues" evidence="1">
    <location>
        <begin position="850"/>
        <end position="870"/>
    </location>
</feature>
<feature type="compositionally biased region" description="Acidic residues" evidence="1">
    <location>
        <begin position="1250"/>
        <end position="1261"/>
    </location>
</feature>
<keyword evidence="5" id="KW-1185">Reference proteome</keyword>
<dbReference type="SUPFAM" id="SSF51045">
    <property type="entry name" value="WW domain"/>
    <property type="match status" value="1"/>
</dbReference>
<feature type="region of interest" description="Disordered" evidence="1">
    <location>
        <begin position="143"/>
        <end position="175"/>
    </location>
</feature>
<feature type="compositionally biased region" description="Basic and acidic residues" evidence="1">
    <location>
        <begin position="143"/>
        <end position="153"/>
    </location>
</feature>
<feature type="compositionally biased region" description="Basic and acidic residues" evidence="1">
    <location>
        <begin position="1268"/>
        <end position="1284"/>
    </location>
</feature>
<dbReference type="SMART" id="SM00015">
    <property type="entry name" value="IQ"/>
    <property type="match status" value="2"/>
</dbReference>
<evidence type="ECO:0000256" key="1">
    <source>
        <dbReference type="SAM" id="MobiDB-lite"/>
    </source>
</evidence>
<dbReference type="SMART" id="SM00394">
    <property type="entry name" value="RIIa"/>
    <property type="match status" value="1"/>
</dbReference>
<feature type="compositionally biased region" description="Basic and acidic residues" evidence="1">
    <location>
        <begin position="775"/>
        <end position="786"/>
    </location>
</feature>
<feature type="compositionally biased region" description="Polar residues" evidence="1">
    <location>
        <begin position="544"/>
        <end position="553"/>
    </location>
</feature>
<feature type="compositionally biased region" description="Basic and acidic residues" evidence="1">
    <location>
        <begin position="1052"/>
        <end position="1062"/>
    </location>
</feature>
<reference evidence="4" key="2">
    <citation type="submission" date="2022-10" db="EMBL/GenBank/DDBJ databases">
        <authorList>
            <consortium name="ENA_rothamsted_submissions"/>
            <consortium name="culmorum"/>
            <person name="King R."/>
        </authorList>
    </citation>
    <scope>NUCLEOTIDE SEQUENCE</scope>
</reference>
<dbReference type="InterPro" id="IPR003117">
    <property type="entry name" value="cAMP_dep_PK_reg_su_I/II_a/b"/>
</dbReference>
<dbReference type="Gene3D" id="1.20.5.190">
    <property type="match status" value="1"/>
</dbReference>
<dbReference type="Pfam" id="PF00612">
    <property type="entry name" value="IQ"/>
    <property type="match status" value="1"/>
</dbReference>
<sequence length="1360" mass="152222">MTLSGSAAYSRRVPVPKMPPGLVEIMEGLTKDVLKHNPPDVYEFCANHVLKLLEIRDGPSRLKTIPLDQRIKRAQEVIRKRTEQRWQANNDTKLSYTNDKVPQKVLNPVHHDNDLTNSSEIEISCQPGDTICAIEYLQETKPIKDDDKKERSVNDQAENSEEGQDKKIVEVEKHNSEKTDFNEKVIFVENSKDTETLQSQENGILEVMETKQDHFENPSKIEQHEAPVAQNITEKDTEISVHRDLEAVTKSKNKVILKENTDETMNNTNNFETNIENDNNLKEATMTNQTQESGEEKIEIVPKFENQSTKFDTLSKDTVAEQKNEKQEINANLSALLKVPNITINEQQHEQNTTNTESNVNLSTLEKSGIDENIPAPNLDKADSNKNALRFEEENQNKEAAVLIVEVDQKKAKSTLTLETLNQQVPDMKDVSLEENPKEDVTVLNKILEGDQKKDASSLSLTELKKDMSVLPVLSVVEVDQIKEMAVPTIAGVDQNKNVNVVNLQLQHEVCAEDIPLDVETTDHNIRPDIVLEDKEQLKELVNKKSTSPPQNNNKEDDLNTAENYNDNKKNLVNHLEKDLKQKTDDIFNNAQVVQDPKGDIVIETLHNSSDDLPKTGVYIETSMLDKNSTVVSSNESTHISKNDTSQENKIIDDNLQSNVNSIIQSDVKESIRPKRDIEHVTVKSIETVQENNTDNIIDFPSTPDDCGTEESSSINSIVENGTLDGFEESAPNDNVNTMDLETAAVTIQKVFRTFLFKSRASTFEDSNNDINTSDDDKDHDNKDMRPFQTSSINKDRRNLGISRMDTVLQTVNEEKSLSLSTDDSSLSSAATIIQAHVRGFLVRNKLNSGKTASSTNSLINSDGPSTTSIEGEGDQHKNKTILNIHIVPEGNNYLSRDESIITSMDLSLDGSPPSSVNLHPLGYDKSERRKQLKREDAIQSVSPPSNNSGKLSDDIESVKELPSNSGSLANTSLDHDTVTAVLSEDNINVVSKIDSNHTTPENNTVESLEKLNEEISISPEPVLEVSDKVRNTLTKQSSDETDVVTPYKGNTPRDSDTSSRLLHSGEFHDTVLPTKVSRSDTPVVSALAARLAKRGILKPNSNGYGNDSVAAQTSEEIIAEDYDNKPDEHNNVENFWEGIEGVNVDPIKGHKGCPNKYNIYHECTKFCVKTWKQGKIVPDEHYLENKRKALELWPLPPGWEEVYDEGCGQHYYWNVHNNLVSWLPPTHPNAAPSESASHLREERLLREGDESDNSSDESDQEVPQQPTRDKPRDRRERDKDITHHRDKKRPRVKDNDLDPMDPASYSDIARGNWSSGLDRHAKTGVDSTVSGPLYQMRPYPAPGAILAANAKQHSPPPSP</sequence>
<reference evidence="4" key="1">
    <citation type="submission" date="2021-12" db="EMBL/GenBank/DDBJ databases">
        <authorList>
            <person name="King R."/>
        </authorList>
    </citation>
    <scope>NUCLEOTIDE SEQUENCE</scope>
</reference>
<organism evidence="4 5">
    <name type="scientific">Diatraea saccharalis</name>
    <name type="common">sugarcane borer</name>
    <dbReference type="NCBI Taxonomy" id="40085"/>
    <lineage>
        <taxon>Eukaryota</taxon>
        <taxon>Metazoa</taxon>
        <taxon>Ecdysozoa</taxon>
        <taxon>Arthropoda</taxon>
        <taxon>Hexapoda</taxon>
        <taxon>Insecta</taxon>
        <taxon>Pterygota</taxon>
        <taxon>Neoptera</taxon>
        <taxon>Endopterygota</taxon>
        <taxon>Lepidoptera</taxon>
        <taxon>Glossata</taxon>
        <taxon>Ditrysia</taxon>
        <taxon>Pyraloidea</taxon>
        <taxon>Crambidae</taxon>
        <taxon>Crambinae</taxon>
        <taxon>Diatraea</taxon>
    </lineage>
</organism>
<proteinExistence type="predicted"/>
<dbReference type="CDD" id="cd23767">
    <property type="entry name" value="IQCD"/>
    <property type="match status" value="1"/>
</dbReference>
<feature type="region of interest" description="Disordered" evidence="1">
    <location>
        <begin position="906"/>
        <end position="971"/>
    </location>
</feature>
<feature type="compositionally biased region" description="Polar residues" evidence="1">
    <location>
        <begin position="940"/>
        <end position="951"/>
    </location>
</feature>
<evidence type="ECO:0000313" key="5">
    <source>
        <dbReference type="Proteomes" id="UP001153714"/>
    </source>
</evidence>
<dbReference type="InterPro" id="IPR001202">
    <property type="entry name" value="WW_dom"/>
</dbReference>
<evidence type="ECO:0000259" key="3">
    <source>
        <dbReference type="SMART" id="SM00456"/>
    </source>
</evidence>
<evidence type="ECO:0000259" key="2">
    <source>
        <dbReference type="SMART" id="SM00394"/>
    </source>
</evidence>
<evidence type="ECO:0008006" key="6">
    <source>
        <dbReference type="Google" id="ProtNLM"/>
    </source>
</evidence>
<feature type="region of interest" description="Disordered" evidence="1">
    <location>
        <begin position="542"/>
        <end position="565"/>
    </location>
</feature>
<protein>
    <recommendedName>
        <fullName evidence="6">Polyglutamine tract-binding protein 1</fullName>
    </recommendedName>
</protein>
<feature type="region of interest" description="Disordered" evidence="1">
    <location>
        <begin position="850"/>
        <end position="875"/>
    </location>
</feature>
<name>A0A9N9R4R6_9NEOP</name>
<dbReference type="EMBL" id="OU893333">
    <property type="protein sequence ID" value="CAG9789322.1"/>
    <property type="molecule type" value="Genomic_DNA"/>
</dbReference>
<evidence type="ECO:0000313" key="4">
    <source>
        <dbReference type="EMBL" id="CAG9789322.1"/>
    </source>
</evidence>
<dbReference type="Gene3D" id="1.20.890.10">
    <property type="entry name" value="cAMP-dependent protein kinase regulatory subunit, dimerization-anchoring domain"/>
    <property type="match status" value="1"/>
</dbReference>
<feature type="domain" description="WW" evidence="3">
    <location>
        <begin position="1195"/>
        <end position="1228"/>
    </location>
</feature>
<dbReference type="Pfam" id="PF00397">
    <property type="entry name" value="WW"/>
    <property type="match status" value="1"/>
</dbReference>
<dbReference type="InterPro" id="IPR036020">
    <property type="entry name" value="WW_dom_sf"/>
</dbReference>
<dbReference type="CDD" id="cd00201">
    <property type="entry name" value="WW"/>
    <property type="match status" value="1"/>
</dbReference>
<dbReference type="SMART" id="SM00456">
    <property type="entry name" value="WW"/>
    <property type="match status" value="1"/>
</dbReference>
<dbReference type="SUPFAM" id="SSF47391">
    <property type="entry name" value="Dimerization-anchoring domain of cAMP-dependent PK regulatory subunit"/>
    <property type="match status" value="1"/>
</dbReference>
<dbReference type="Pfam" id="PF02197">
    <property type="entry name" value="RIIa"/>
    <property type="match status" value="1"/>
</dbReference>
<feature type="region of interest" description="Disordered" evidence="1">
    <location>
        <begin position="766"/>
        <end position="799"/>
    </location>
</feature>
<dbReference type="CDD" id="cd12084">
    <property type="entry name" value="DD_RII_PKA-like"/>
    <property type="match status" value="1"/>
</dbReference>